<evidence type="ECO:0000313" key="7">
    <source>
        <dbReference type="Proteomes" id="UP001465668"/>
    </source>
</evidence>
<evidence type="ECO:0000313" key="6">
    <source>
        <dbReference type="EMBL" id="KAK9775110.1"/>
    </source>
</evidence>
<dbReference type="InterPro" id="IPR036318">
    <property type="entry name" value="FAD-bd_PCMH-like_sf"/>
</dbReference>
<name>A0ABR2XMS1_9PEZI</name>
<feature type="domain" description="FAD-binding PCMH-type" evidence="5">
    <location>
        <begin position="162"/>
        <end position="334"/>
    </location>
</feature>
<evidence type="ECO:0000256" key="1">
    <source>
        <dbReference type="ARBA" id="ARBA00005466"/>
    </source>
</evidence>
<dbReference type="EMBL" id="JARVKM010000036">
    <property type="protein sequence ID" value="KAK9775110.1"/>
    <property type="molecule type" value="Genomic_DNA"/>
</dbReference>
<organism evidence="6 7">
    <name type="scientific">Seiridium cardinale</name>
    <dbReference type="NCBI Taxonomy" id="138064"/>
    <lineage>
        <taxon>Eukaryota</taxon>
        <taxon>Fungi</taxon>
        <taxon>Dikarya</taxon>
        <taxon>Ascomycota</taxon>
        <taxon>Pezizomycotina</taxon>
        <taxon>Sordariomycetes</taxon>
        <taxon>Xylariomycetidae</taxon>
        <taxon>Amphisphaeriales</taxon>
        <taxon>Sporocadaceae</taxon>
        <taxon>Seiridium</taxon>
    </lineage>
</organism>
<dbReference type="InterPro" id="IPR050416">
    <property type="entry name" value="FAD-linked_Oxidoreductase"/>
</dbReference>
<dbReference type="PROSITE" id="PS51387">
    <property type="entry name" value="FAD_PCMH"/>
    <property type="match status" value="1"/>
</dbReference>
<sequence length="585" mass="64391">MKITTFSLQSLLITPGYGARRALQQVFQATGHAAGIDTVGFGYASPEFSSTGMNGAAPFDEDCFVSTEASELLEVHGNTLRDCNSVATIADLYHAVCLEDSGCPHPFLTDQERQNQPGLQQRTGAARACMLASFLLGPNDDVIGSEDVEYRKYIQVNWSKDCWLEARCVIRPSSAAAVQMVMKIISRTSSRFAIRSGGHNPNRGSGSIDGDGILVDLSLLNHMHISHDALTVRIGPGLRWIDVYKKLDGTGRTVLGGRTPDVGVGGLLLGGGIPNFSSEFGLACDLVRSYEVVTANGSLVKADRESNEDLWWALKGGGSNFGIVTEFELETVPIKEICESRALINATREYQVAAESDLRASFAFSLSNNHTIVAFIYSSPVENPATFSMFYDIPYLRHFIAPSFGTPYTLAAAFEQVLGDRPSFKRDIIAVSTKPDLSLYEYGYSNWLNLSQEMMSKFDCMMTFGLQPVTSNAVLNGNARGGNPMNITPQSQHWYTSVIQWQDDNFDDLAHEAIVRSGGAVREFAEKNGLLLDFEFLNDASWHQDPIASYGHTNVERLRQISRKYDPSRVFQELQNNGFRLDGKL</sequence>
<dbReference type="PANTHER" id="PTHR42973:SF54">
    <property type="entry name" value="FAD-BINDING PCMH-TYPE DOMAIN-CONTAINING PROTEIN"/>
    <property type="match status" value="1"/>
</dbReference>
<gene>
    <name evidence="6" type="ORF">SCAR479_08086</name>
</gene>
<evidence type="ECO:0000256" key="4">
    <source>
        <dbReference type="ARBA" id="ARBA00023002"/>
    </source>
</evidence>
<accession>A0ABR2XMS1</accession>
<dbReference type="Pfam" id="PF01565">
    <property type="entry name" value="FAD_binding_4"/>
    <property type="match status" value="1"/>
</dbReference>
<dbReference type="PANTHER" id="PTHR42973">
    <property type="entry name" value="BINDING OXIDOREDUCTASE, PUTATIVE (AFU_ORTHOLOGUE AFUA_1G17690)-RELATED"/>
    <property type="match status" value="1"/>
</dbReference>
<evidence type="ECO:0000256" key="2">
    <source>
        <dbReference type="ARBA" id="ARBA00022630"/>
    </source>
</evidence>
<keyword evidence="7" id="KW-1185">Reference proteome</keyword>
<evidence type="ECO:0000256" key="3">
    <source>
        <dbReference type="ARBA" id="ARBA00022827"/>
    </source>
</evidence>
<dbReference type="InterPro" id="IPR016166">
    <property type="entry name" value="FAD-bd_PCMH"/>
</dbReference>
<dbReference type="SUPFAM" id="SSF56176">
    <property type="entry name" value="FAD-binding/transporter-associated domain-like"/>
    <property type="match status" value="1"/>
</dbReference>
<evidence type="ECO:0000259" key="5">
    <source>
        <dbReference type="PROSITE" id="PS51387"/>
    </source>
</evidence>
<dbReference type="InterPro" id="IPR016169">
    <property type="entry name" value="FAD-bd_PCMH_sub2"/>
</dbReference>
<dbReference type="Proteomes" id="UP001465668">
    <property type="component" value="Unassembled WGS sequence"/>
</dbReference>
<protein>
    <submittedName>
        <fullName evidence="6">FAD-binding PCMH-type domain-containing protein</fullName>
    </submittedName>
</protein>
<comment type="caution">
    <text evidence="6">The sequence shown here is derived from an EMBL/GenBank/DDBJ whole genome shotgun (WGS) entry which is preliminary data.</text>
</comment>
<keyword evidence="2" id="KW-0285">Flavoprotein</keyword>
<reference evidence="6 7" key="1">
    <citation type="submission" date="2024-02" db="EMBL/GenBank/DDBJ databases">
        <title>First draft genome assembly of two strains of Seiridium cardinale.</title>
        <authorList>
            <person name="Emiliani G."/>
            <person name="Scali E."/>
        </authorList>
    </citation>
    <scope>NUCLEOTIDE SEQUENCE [LARGE SCALE GENOMIC DNA]</scope>
    <source>
        <strain evidence="6 7">BM-138-000479</strain>
    </source>
</reference>
<keyword evidence="4" id="KW-0560">Oxidoreductase</keyword>
<dbReference type="Gene3D" id="3.30.465.10">
    <property type="match status" value="1"/>
</dbReference>
<dbReference type="InterPro" id="IPR006094">
    <property type="entry name" value="Oxid_FAD_bind_N"/>
</dbReference>
<proteinExistence type="inferred from homology"/>
<comment type="similarity">
    <text evidence="1">Belongs to the oxygen-dependent FAD-linked oxidoreductase family.</text>
</comment>
<keyword evidence="3" id="KW-0274">FAD</keyword>